<evidence type="ECO:0000313" key="1">
    <source>
        <dbReference type="EMBL" id="AMJ98555.1"/>
    </source>
</evidence>
<dbReference type="AlphaFoldDB" id="A0A126Q048"/>
<evidence type="ECO:0000313" key="4">
    <source>
        <dbReference type="Proteomes" id="UP000095392"/>
    </source>
</evidence>
<proteinExistence type="predicted"/>
<dbReference type="Proteomes" id="UP000063991">
    <property type="component" value="Chromosome"/>
</dbReference>
<protein>
    <submittedName>
        <fullName evidence="1">Uncharacterized protein</fullName>
    </submittedName>
</protein>
<dbReference type="Proteomes" id="UP000095392">
    <property type="component" value="Unassembled WGS sequence"/>
</dbReference>
<sequence length="97" mass="10890">MNIEVLSKRVKASVVRLQVVGHENGDLVVRFKQGSVTNFVTNSSNTEIKTFREPKTVAKFLEKAGVQQYEIELSNWNIEKIFDRHKAASALRVSATG</sequence>
<evidence type="ECO:0000313" key="3">
    <source>
        <dbReference type="Proteomes" id="UP000063991"/>
    </source>
</evidence>
<dbReference type="EMBL" id="MIPY01000041">
    <property type="protein sequence ID" value="OES25667.1"/>
    <property type="molecule type" value="Genomic_DNA"/>
</dbReference>
<reference evidence="2 4" key="2">
    <citation type="submission" date="2016-09" db="EMBL/GenBank/DDBJ databases">
        <title>Draft Genome Sequence of four Alteromonas macleodii strains isolated from copper coupons and grown long-term at elevated copper levels.</title>
        <authorList>
            <person name="Cusick K."/>
            <person name="Dale J."/>
            <person name="Little B."/>
            <person name="Biffinger J."/>
        </authorList>
    </citation>
    <scope>NUCLEOTIDE SEQUENCE [LARGE SCALE GENOMIC DNA]</scope>
    <source>
        <strain evidence="2 4">KCP01</strain>
    </source>
</reference>
<dbReference type="OrthoDB" id="9955990at2"/>
<gene>
    <name evidence="1" type="ORF">AVL55_10465</name>
    <name evidence="2" type="ORF">BFV95_4349</name>
</gene>
<keyword evidence="4" id="KW-1185">Reference proteome</keyword>
<dbReference type="RefSeq" id="WP_061095094.1">
    <property type="nucleotide sequence ID" value="NZ_CP014323.1"/>
</dbReference>
<organism evidence="1 3">
    <name type="scientific">Alteromonas macleodii</name>
    <name type="common">Pseudoalteromonas macleodii</name>
    <dbReference type="NCBI Taxonomy" id="28108"/>
    <lineage>
        <taxon>Bacteria</taxon>
        <taxon>Pseudomonadati</taxon>
        <taxon>Pseudomonadota</taxon>
        <taxon>Gammaproteobacteria</taxon>
        <taxon>Alteromonadales</taxon>
        <taxon>Alteromonadaceae</taxon>
        <taxon>Alteromonas/Salinimonas group</taxon>
        <taxon>Alteromonas</taxon>
    </lineage>
</organism>
<name>A0A126Q048_ALTMA</name>
<accession>A0A126Q048</accession>
<evidence type="ECO:0000313" key="2">
    <source>
        <dbReference type="EMBL" id="OES25667.1"/>
    </source>
</evidence>
<reference evidence="1 3" key="1">
    <citation type="submission" date="2015-12" db="EMBL/GenBank/DDBJ databases">
        <authorList>
            <person name="Shamseldin A."/>
            <person name="Moawad H."/>
            <person name="Abd El-Rahim W.M."/>
            <person name="Sadowsky M.J."/>
        </authorList>
    </citation>
    <scope>NUCLEOTIDE SEQUENCE [LARGE SCALE GENOMIC DNA]</scope>
    <source>
        <strain evidence="1 3">D7</strain>
    </source>
</reference>
<dbReference type="PATRIC" id="fig|28108.61.peg.4468"/>
<dbReference type="EMBL" id="CP014323">
    <property type="protein sequence ID" value="AMJ98555.1"/>
    <property type="molecule type" value="Genomic_DNA"/>
</dbReference>